<sequence length="556" mass="59559">MNADAQVPEKGCPRPIVEIAAKLGLSPGDLIPHGSDKAKVDLAVLRGPRRSRGVPRMVLVSAITPTPAGEGKTTTTIGLGQAFGRLGRSVCLALREPSLGPCMGIKGGATGGGESRLLPADSINLHFTGDFHAVTTAHNLLAAILDNHIHHDNPLGIDPRRILWRRVIDMNDRALRDVVIGLGGVLQGVPRETGFDITAASEVMAMLCLAEGLEDLRERLERTLVAYTFDGRPVTAGQLQATGAMLALLKDALLPNLVQTLEGTPALVHGGPFANIAHGCNSVLATRLAMHCADWTITEAGFGFDLGAEKFFDIKCVGAGLDTSAVVLVATVRALKSHGGAKPGLLAEPDPGSVEAGLDNLEKHVENIAHFCEPPIVALNRFAEDSDEEIEVVRRHCAGRRIAFAVSDHFARGGEGALDLARVVIDRAEHTSRPFCPLYDWSWTVERKILTVAQKMYGARGLVLSKEARRDLRDIERLGYDKLPVCIAKTPKSLSDDPALRGRPTEFDVGVQRILINAGAGFLVVMTGEIVRMPGLPERPQAERIDVRDGRIVGLA</sequence>
<dbReference type="GO" id="GO:0005524">
    <property type="term" value="F:ATP binding"/>
    <property type="evidence" value="ECO:0007669"/>
    <property type="project" value="UniProtKB-UniRule"/>
</dbReference>
<evidence type="ECO:0000256" key="3">
    <source>
        <dbReference type="ARBA" id="ARBA00022598"/>
    </source>
</evidence>
<dbReference type="NCBIfam" id="NF010030">
    <property type="entry name" value="PRK13505.1"/>
    <property type="match status" value="1"/>
</dbReference>
<comment type="caution">
    <text evidence="9">The sequence shown here is derived from an EMBL/GenBank/DDBJ whole genome shotgun (WGS) entry which is preliminary data.</text>
</comment>
<dbReference type="HAMAP" id="MF_01543">
    <property type="entry name" value="FTHFS"/>
    <property type="match status" value="1"/>
</dbReference>
<dbReference type="Gene3D" id="3.40.50.300">
    <property type="entry name" value="P-loop containing nucleotide triphosphate hydrolases"/>
    <property type="match status" value="1"/>
</dbReference>
<dbReference type="Pfam" id="PF01268">
    <property type="entry name" value="FTHFS"/>
    <property type="match status" value="1"/>
</dbReference>
<comment type="pathway">
    <text evidence="1 8">One-carbon metabolism; tetrahydrofolate interconversion.</text>
</comment>
<dbReference type="FunFam" id="3.30.1510.10:FF:000001">
    <property type="entry name" value="Formate--tetrahydrofolate ligase"/>
    <property type="match status" value="1"/>
</dbReference>
<keyword evidence="5 8" id="KW-0067">ATP-binding</keyword>
<evidence type="ECO:0000256" key="5">
    <source>
        <dbReference type="ARBA" id="ARBA00022840"/>
    </source>
</evidence>
<dbReference type="GO" id="GO:0004329">
    <property type="term" value="F:formate-tetrahydrofolate ligase activity"/>
    <property type="evidence" value="ECO:0007669"/>
    <property type="project" value="UniProtKB-UniRule"/>
</dbReference>
<evidence type="ECO:0000256" key="6">
    <source>
        <dbReference type="ARBA" id="ARBA00049033"/>
    </source>
</evidence>
<evidence type="ECO:0000256" key="4">
    <source>
        <dbReference type="ARBA" id="ARBA00022741"/>
    </source>
</evidence>
<dbReference type="CDD" id="cd00477">
    <property type="entry name" value="FTHFS"/>
    <property type="match status" value="1"/>
</dbReference>
<protein>
    <recommendedName>
        <fullName evidence="8">Formate--tetrahydrofolate ligase</fullName>
        <ecNumber evidence="8">6.3.4.3</ecNumber>
    </recommendedName>
    <alternativeName>
        <fullName evidence="8">Formyltetrahydrofolate synthetase</fullName>
        <shortName evidence="8">FHS</shortName>
        <shortName evidence="8">FTHFS</shortName>
    </alternativeName>
</protein>
<organism evidence="9 10">
    <name type="scientific">Eiseniibacteriota bacterium</name>
    <dbReference type="NCBI Taxonomy" id="2212470"/>
    <lineage>
        <taxon>Bacteria</taxon>
        <taxon>Candidatus Eiseniibacteriota</taxon>
    </lineage>
</organism>
<keyword evidence="4 8" id="KW-0547">Nucleotide-binding</keyword>
<keyword evidence="2 8" id="KW-0554">One-carbon metabolism</keyword>
<dbReference type="InterPro" id="IPR027417">
    <property type="entry name" value="P-loop_NTPase"/>
</dbReference>
<reference evidence="9" key="1">
    <citation type="submission" date="2019-03" db="EMBL/GenBank/DDBJ databases">
        <title>Lake Tanganyika Metagenome-Assembled Genomes (MAGs).</title>
        <authorList>
            <person name="Tran P."/>
        </authorList>
    </citation>
    <scope>NUCLEOTIDE SEQUENCE</scope>
    <source>
        <strain evidence="9">M_DeepCast_400m_m2_100</strain>
    </source>
</reference>
<dbReference type="Gene3D" id="3.10.410.10">
    <property type="entry name" value="Formyltetrahydrofolate synthetase, domain 3"/>
    <property type="match status" value="1"/>
</dbReference>
<comment type="catalytic activity">
    <reaction evidence="6 8">
        <text>(6S)-5,6,7,8-tetrahydrofolate + formate + ATP = (6R)-10-formyltetrahydrofolate + ADP + phosphate</text>
        <dbReference type="Rhea" id="RHEA:20221"/>
        <dbReference type="ChEBI" id="CHEBI:15740"/>
        <dbReference type="ChEBI" id="CHEBI:30616"/>
        <dbReference type="ChEBI" id="CHEBI:43474"/>
        <dbReference type="ChEBI" id="CHEBI:57453"/>
        <dbReference type="ChEBI" id="CHEBI:195366"/>
        <dbReference type="ChEBI" id="CHEBI:456216"/>
        <dbReference type="EC" id="6.3.4.3"/>
    </reaction>
</comment>
<dbReference type="EMBL" id="VGIY01000132">
    <property type="protein sequence ID" value="MBM3317486.1"/>
    <property type="molecule type" value="Genomic_DNA"/>
</dbReference>
<name>A0A937XBN0_UNCEI</name>
<proteinExistence type="inferred from homology"/>
<evidence type="ECO:0000256" key="1">
    <source>
        <dbReference type="ARBA" id="ARBA00004777"/>
    </source>
</evidence>
<dbReference type="InterPro" id="IPR020628">
    <property type="entry name" value="Formate_THF_ligase_CS"/>
</dbReference>
<evidence type="ECO:0000313" key="9">
    <source>
        <dbReference type="EMBL" id="MBM3317486.1"/>
    </source>
</evidence>
<dbReference type="AlphaFoldDB" id="A0A937XBN0"/>
<keyword evidence="3 8" id="KW-0436">Ligase</keyword>
<comment type="similarity">
    <text evidence="7 8">Belongs to the formate--tetrahydrofolate ligase family.</text>
</comment>
<dbReference type="PROSITE" id="PS00722">
    <property type="entry name" value="FTHFS_2"/>
    <property type="match status" value="1"/>
</dbReference>
<feature type="binding site" evidence="8">
    <location>
        <begin position="66"/>
        <end position="73"/>
    </location>
    <ligand>
        <name>ATP</name>
        <dbReference type="ChEBI" id="CHEBI:30616"/>
    </ligand>
</feature>
<dbReference type="Proteomes" id="UP000748308">
    <property type="component" value="Unassembled WGS sequence"/>
</dbReference>
<dbReference type="InterPro" id="IPR000559">
    <property type="entry name" value="Formate_THF_ligase"/>
</dbReference>
<gene>
    <name evidence="8" type="primary">fhs</name>
    <name evidence="9" type="ORF">FJY75_06495</name>
</gene>
<evidence type="ECO:0000256" key="2">
    <source>
        <dbReference type="ARBA" id="ARBA00022563"/>
    </source>
</evidence>
<evidence type="ECO:0000313" key="10">
    <source>
        <dbReference type="Proteomes" id="UP000748308"/>
    </source>
</evidence>
<evidence type="ECO:0000256" key="8">
    <source>
        <dbReference type="HAMAP-Rule" id="MF_01543"/>
    </source>
</evidence>
<evidence type="ECO:0000256" key="7">
    <source>
        <dbReference type="ARBA" id="ARBA00061363"/>
    </source>
</evidence>
<dbReference type="EC" id="6.3.4.3" evidence="8"/>
<dbReference type="SUPFAM" id="SSF52540">
    <property type="entry name" value="P-loop containing nucleoside triphosphate hydrolases"/>
    <property type="match status" value="1"/>
</dbReference>
<dbReference type="GO" id="GO:0035999">
    <property type="term" value="P:tetrahydrofolate interconversion"/>
    <property type="evidence" value="ECO:0007669"/>
    <property type="project" value="UniProtKB-UniRule"/>
</dbReference>
<dbReference type="Gene3D" id="3.30.1510.10">
    <property type="entry name" value="Domain 2, N(10)-formyltetrahydrofolate synthetase"/>
    <property type="match status" value="1"/>
</dbReference>
<accession>A0A937XBN0</accession>